<keyword evidence="2 10" id="KW-0813">Transport</keyword>
<dbReference type="InterPro" id="IPR018448">
    <property type="entry name" value="TatB"/>
</dbReference>
<name>A0AA95NJX8_9BURK</name>
<dbReference type="PANTHER" id="PTHR33162">
    <property type="entry name" value="SEC-INDEPENDENT PROTEIN TRANSLOCASE PROTEIN TATA, CHLOROPLASTIC"/>
    <property type="match status" value="1"/>
</dbReference>
<comment type="function">
    <text evidence="10">Part of the twin-arginine translocation (Tat) system that transports large folded proteins containing a characteristic twin-arginine motif in their signal peptide across membranes. Together with TatC, TatB is part of a receptor directly interacting with Tat signal peptides. TatB may form an oligomeric binding site that transiently accommodates folded Tat precursor proteins before their translocation.</text>
</comment>
<sequence>MIDFGFDKLALIGAVALIVIGPERLPRVARTVGHLLGKAQRYVADVKAEVNRSIELEELKKMKGQFEDAAREVEKNVQSEINSANQAFEQTWGEVTGQTSIENSYASSAGYKPPKKNWRVKRGATPIWYKQRQGVRRHAQSGAARVARFRPPRRAA</sequence>
<evidence type="ECO:0000313" key="12">
    <source>
        <dbReference type="EMBL" id="WIT12286.1"/>
    </source>
</evidence>
<comment type="similarity">
    <text evidence="10">Belongs to the TatB family.</text>
</comment>
<comment type="subunit">
    <text evidence="10">The Tat system comprises two distinct complexes: a TatABC complex, containing multiple copies of TatA, TatB and TatC subunits, and a separate TatA complex, containing only TatA subunits. Substrates initially bind to the TatABC complex, which probably triggers association of the separate TatA complex to form the active translocon.</text>
</comment>
<evidence type="ECO:0000256" key="5">
    <source>
        <dbReference type="ARBA" id="ARBA00022692"/>
    </source>
</evidence>
<dbReference type="Proteomes" id="UP001177769">
    <property type="component" value="Chromosome"/>
</dbReference>
<organism evidence="12 13">
    <name type="scientific">Paucibacter sediminis</name>
    <dbReference type="NCBI Taxonomy" id="3019553"/>
    <lineage>
        <taxon>Bacteria</taxon>
        <taxon>Pseudomonadati</taxon>
        <taxon>Pseudomonadota</taxon>
        <taxon>Betaproteobacteria</taxon>
        <taxon>Burkholderiales</taxon>
        <taxon>Sphaerotilaceae</taxon>
        <taxon>Roseateles</taxon>
    </lineage>
</organism>
<evidence type="ECO:0000256" key="10">
    <source>
        <dbReference type="HAMAP-Rule" id="MF_00237"/>
    </source>
</evidence>
<dbReference type="RefSeq" id="WP_285233378.1">
    <property type="nucleotide sequence ID" value="NZ_CP116346.1"/>
</dbReference>
<feature type="region of interest" description="Disordered" evidence="11">
    <location>
        <begin position="132"/>
        <end position="156"/>
    </location>
</feature>
<protein>
    <recommendedName>
        <fullName evidence="10">Sec-independent protein translocase protein TatB</fullName>
    </recommendedName>
</protein>
<dbReference type="PANTHER" id="PTHR33162:SF1">
    <property type="entry name" value="SEC-INDEPENDENT PROTEIN TRANSLOCASE PROTEIN TATA, CHLOROPLASTIC"/>
    <property type="match status" value="1"/>
</dbReference>
<proteinExistence type="inferred from homology"/>
<keyword evidence="3 10" id="KW-1003">Cell membrane</keyword>
<dbReference type="EMBL" id="CP116346">
    <property type="protein sequence ID" value="WIT12286.1"/>
    <property type="molecule type" value="Genomic_DNA"/>
</dbReference>
<comment type="subcellular location">
    <subcellularLocation>
        <location evidence="10">Cell membrane</location>
        <topology evidence="10">Single-pass membrane protein</topology>
    </subcellularLocation>
    <subcellularLocation>
        <location evidence="1">Membrane</location>
        <topology evidence="1">Single-pass membrane protein</topology>
    </subcellularLocation>
</comment>
<keyword evidence="13" id="KW-1185">Reference proteome</keyword>
<dbReference type="InterPro" id="IPR003369">
    <property type="entry name" value="TatA/B/E"/>
</dbReference>
<dbReference type="GO" id="GO:0043953">
    <property type="term" value="P:protein transport by the Tat complex"/>
    <property type="evidence" value="ECO:0007669"/>
    <property type="project" value="UniProtKB-UniRule"/>
</dbReference>
<evidence type="ECO:0000256" key="7">
    <source>
        <dbReference type="ARBA" id="ARBA00022989"/>
    </source>
</evidence>
<evidence type="ECO:0000256" key="2">
    <source>
        <dbReference type="ARBA" id="ARBA00022448"/>
    </source>
</evidence>
<evidence type="ECO:0000256" key="8">
    <source>
        <dbReference type="ARBA" id="ARBA00023010"/>
    </source>
</evidence>
<dbReference type="NCBIfam" id="TIGR01410">
    <property type="entry name" value="tatB"/>
    <property type="match status" value="1"/>
</dbReference>
<keyword evidence="7 10" id="KW-1133">Transmembrane helix</keyword>
<keyword evidence="6 10" id="KW-0653">Protein transport</keyword>
<dbReference type="PRINTS" id="PR01506">
    <property type="entry name" value="TATBPROTEIN"/>
</dbReference>
<evidence type="ECO:0000256" key="6">
    <source>
        <dbReference type="ARBA" id="ARBA00022927"/>
    </source>
</evidence>
<feature type="compositionally biased region" description="Basic residues" evidence="11">
    <location>
        <begin position="147"/>
        <end position="156"/>
    </location>
</feature>
<dbReference type="KEGG" id="pais:PFX98_01395"/>
<dbReference type="Pfam" id="PF02416">
    <property type="entry name" value="TatA_B_E"/>
    <property type="match status" value="1"/>
</dbReference>
<evidence type="ECO:0000256" key="9">
    <source>
        <dbReference type="ARBA" id="ARBA00023136"/>
    </source>
</evidence>
<dbReference type="GO" id="GO:0008320">
    <property type="term" value="F:protein transmembrane transporter activity"/>
    <property type="evidence" value="ECO:0007669"/>
    <property type="project" value="UniProtKB-UniRule"/>
</dbReference>
<keyword evidence="4" id="KW-0997">Cell inner membrane</keyword>
<dbReference type="Gene3D" id="1.20.5.3310">
    <property type="match status" value="1"/>
</dbReference>
<evidence type="ECO:0000256" key="11">
    <source>
        <dbReference type="SAM" id="MobiDB-lite"/>
    </source>
</evidence>
<evidence type="ECO:0000313" key="13">
    <source>
        <dbReference type="Proteomes" id="UP001177769"/>
    </source>
</evidence>
<dbReference type="HAMAP" id="MF_00237">
    <property type="entry name" value="TatB"/>
    <property type="match status" value="1"/>
</dbReference>
<evidence type="ECO:0000256" key="3">
    <source>
        <dbReference type="ARBA" id="ARBA00022475"/>
    </source>
</evidence>
<accession>A0AA95NJX8</accession>
<keyword evidence="5 10" id="KW-0812">Transmembrane</keyword>
<evidence type="ECO:0000256" key="4">
    <source>
        <dbReference type="ARBA" id="ARBA00022519"/>
    </source>
</evidence>
<keyword evidence="8 10" id="KW-0811">Translocation</keyword>
<evidence type="ECO:0000256" key="1">
    <source>
        <dbReference type="ARBA" id="ARBA00004167"/>
    </source>
</evidence>
<dbReference type="GO" id="GO:0033281">
    <property type="term" value="C:TAT protein transport complex"/>
    <property type="evidence" value="ECO:0007669"/>
    <property type="project" value="UniProtKB-UniRule"/>
</dbReference>
<dbReference type="AlphaFoldDB" id="A0AA95NJX8"/>
<keyword evidence="9 10" id="KW-0472">Membrane</keyword>
<gene>
    <name evidence="10 12" type="primary">tatB</name>
    <name evidence="12" type="ORF">PFX98_01395</name>
</gene>
<reference evidence="12" key="1">
    <citation type="submission" date="2023-01" db="EMBL/GenBank/DDBJ databases">
        <title>Whole genome sequence of Paucibacter sp. S2-9 isolated from pond sediment.</title>
        <authorList>
            <person name="Jung J.Y."/>
        </authorList>
    </citation>
    <scope>NUCLEOTIDE SEQUENCE</scope>
    <source>
        <strain evidence="12">S2-9</strain>
    </source>
</reference>